<protein>
    <submittedName>
        <fullName evidence="1">Uncharacterized protein</fullName>
    </submittedName>
</protein>
<keyword evidence="2" id="KW-1185">Reference proteome</keyword>
<organism evidence="1 2">
    <name type="scientific">Naganishia cerealis</name>
    <dbReference type="NCBI Taxonomy" id="610337"/>
    <lineage>
        <taxon>Eukaryota</taxon>
        <taxon>Fungi</taxon>
        <taxon>Dikarya</taxon>
        <taxon>Basidiomycota</taxon>
        <taxon>Agaricomycotina</taxon>
        <taxon>Tremellomycetes</taxon>
        <taxon>Filobasidiales</taxon>
        <taxon>Filobasidiaceae</taxon>
        <taxon>Naganishia</taxon>
    </lineage>
</organism>
<gene>
    <name evidence="1" type="ORF">QFC19_001450</name>
</gene>
<sequence>MTVLSPVGAQNVWDNGGGANAGDIPTHRRYSLNEFGEVTSITPPIDPTVNSGFMQPVSCLPSHGFPDPTGQFPQEMEGVHGFAGDPTPFVPPHGFGPQQESWQGAMLTQPSQTSQVSFNPDPENVPLYEQQQKEQQLLYNMSS</sequence>
<name>A0ACC2WIG2_9TREE</name>
<reference evidence="1" key="1">
    <citation type="submission" date="2023-04" db="EMBL/GenBank/DDBJ databases">
        <title>Draft Genome sequencing of Naganishia species isolated from polar environments using Oxford Nanopore Technology.</title>
        <authorList>
            <person name="Leo P."/>
            <person name="Venkateswaran K."/>
        </authorList>
    </citation>
    <scope>NUCLEOTIDE SEQUENCE</scope>
    <source>
        <strain evidence="1">MNA-CCFEE 5261</strain>
    </source>
</reference>
<accession>A0ACC2WIG2</accession>
<evidence type="ECO:0000313" key="1">
    <source>
        <dbReference type="EMBL" id="KAJ9110621.1"/>
    </source>
</evidence>
<comment type="caution">
    <text evidence="1">The sequence shown here is derived from an EMBL/GenBank/DDBJ whole genome shotgun (WGS) entry which is preliminary data.</text>
</comment>
<dbReference type="EMBL" id="JASBWR010000011">
    <property type="protein sequence ID" value="KAJ9110621.1"/>
    <property type="molecule type" value="Genomic_DNA"/>
</dbReference>
<evidence type="ECO:0000313" key="2">
    <source>
        <dbReference type="Proteomes" id="UP001241377"/>
    </source>
</evidence>
<proteinExistence type="predicted"/>
<dbReference type="Proteomes" id="UP001241377">
    <property type="component" value="Unassembled WGS sequence"/>
</dbReference>